<dbReference type="Gene3D" id="1.25.40.10">
    <property type="entry name" value="Tetratricopeptide repeat domain"/>
    <property type="match status" value="1"/>
</dbReference>
<organism evidence="2 3">
    <name type="scientific">Paractinoplanes bogorensis</name>
    <dbReference type="NCBI Taxonomy" id="1610840"/>
    <lineage>
        <taxon>Bacteria</taxon>
        <taxon>Bacillati</taxon>
        <taxon>Actinomycetota</taxon>
        <taxon>Actinomycetes</taxon>
        <taxon>Micromonosporales</taxon>
        <taxon>Micromonosporaceae</taxon>
        <taxon>Paractinoplanes</taxon>
    </lineage>
</organism>
<dbReference type="EMBL" id="JAHKKG010000001">
    <property type="protein sequence ID" value="MBU2662542.1"/>
    <property type="molecule type" value="Genomic_DNA"/>
</dbReference>
<keyword evidence="3" id="KW-1185">Reference proteome</keyword>
<dbReference type="SUPFAM" id="SSF48452">
    <property type="entry name" value="TPR-like"/>
    <property type="match status" value="1"/>
</dbReference>
<name>A0ABS5YGR5_9ACTN</name>
<evidence type="ECO:0000313" key="2">
    <source>
        <dbReference type="EMBL" id="MBU2662542.1"/>
    </source>
</evidence>
<reference evidence="2 3" key="1">
    <citation type="submission" date="2021-06" db="EMBL/GenBank/DDBJ databases">
        <title>Actinoplanes lichenicola sp. nov., and Actinoplanes ovalisporus sp. nov., isolated from lichen in Thailand.</title>
        <authorList>
            <person name="Saeng-In P."/>
            <person name="Kanchanasin P."/>
            <person name="Yuki M."/>
            <person name="Kudo T."/>
            <person name="Ohkuma M."/>
            <person name="Phongsopitanun W."/>
            <person name="Tanasupawat S."/>
        </authorList>
    </citation>
    <scope>NUCLEOTIDE SEQUENCE [LARGE SCALE GENOMIC DNA]</scope>
    <source>
        <strain evidence="2 3">NBRC 110975</strain>
    </source>
</reference>
<dbReference type="Pfam" id="PF13424">
    <property type="entry name" value="TPR_12"/>
    <property type="match status" value="1"/>
</dbReference>
<feature type="compositionally biased region" description="Basic and acidic residues" evidence="1">
    <location>
        <begin position="90"/>
        <end position="106"/>
    </location>
</feature>
<accession>A0ABS5YGR5</accession>
<comment type="caution">
    <text evidence="2">The sequence shown here is derived from an EMBL/GenBank/DDBJ whole genome shotgun (WGS) entry which is preliminary data.</text>
</comment>
<gene>
    <name evidence="2" type="ORF">KOI35_03375</name>
</gene>
<dbReference type="Proteomes" id="UP001519654">
    <property type="component" value="Unassembled WGS sequence"/>
</dbReference>
<protein>
    <submittedName>
        <fullName evidence="2">Tetratricopeptide repeat protein</fullName>
    </submittedName>
</protein>
<evidence type="ECO:0000256" key="1">
    <source>
        <dbReference type="SAM" id="MobiDB-lite"/>
    </source>
</evidence>
<feature type="region of interest" description="Disordered" evidence="1">
    <location>
        <begin position="80"/>
        <end position="106"/>
    </location>
</feature>
<sequence>MQSGRDREAVAVCNQALVLQRRIGTLQEQAASLDTLGLASHRLGDFGEAIHHYDGAVENFERAGDRHSLAATLIRRAETHESAGRSAAARADRDRAAAIHEQLRHA</sequence>
<evidence type="ECO:0000313" key="3">
    <source>
        <dbReference type="Proteomes" id="UP001519654"/>
    </source>
</evidence>
<dbReference type="InterPro" id="IPR011990">
    <property type="entry name" value="TPR-like_helical_dom_sf"/>
</dbReference>
<proteinExistence type="predicted"/>
<dbReference type="RefSeq" id="WP_215784481.1">
    <property type="nucleotide sequence ID" value="NZ_JAHKKG010000001.1"/>
</dbReference>